<evidence type="ECO:0000259" key="2">
    <source>
        <dbReference type="PROSITE" id="PS50112"/>
    </source>
</evidence>
<proteinExistence type="predicted"/>
<feature type="transmembrane region" description="Helical" evidence="1">
    <location>
        <begin position="7"/>
        <end position="28"/>
    </location>
</feature>
<feature type="transmembrane region" description="Helical" evidence="1">
    <location>
        <begin position="284"/>
        <end position="304"/>
    </location>
</feature>
<dbReference type="NCBIfam" id="TIGR00229">
    <property type="entry name" value="sensory_box"/>
    <property type="match status" value="1"/>
</dbReference>
<dbReference type="PANTHER" id="PTHR44757">
    <property type="entry name" value="DIGUANYLATE CYCLASE DGCP"/>
    <property type="match status" value="1"/>
</dbReference>
<accession>A0A841IST5</accession>
<sequence length="901" mass="95333">MGTRARRLLLAGVGILFLVHLVCIGIPLGEETVAAALGEWPGTVAAGAAGISLLRAARLWERGGTGHGGGSDGVDGGAALRNLGFAALAWCAGGLTHGITRLFVSDSILSLTLGDLFLLAALPLFAVGFTRLAPWPGGIRTALRHITDSYVCAAAVFSVVWLLVFSPLYRELGEGAGFLGFALVYPVADIAVLCLLVPLVFMSPHSMRRVVLPAIGAFALITAADLVGAVTRLTGPAVAGGIEHPLKLLGFLVLGALPWLVGHRPGSEPRRITGRGLYRFAPELAAVGAVAVAAVALTVSGLGLPGVAPVLPLAAGTAVLALLVRMLGMMEENATLARMVRNREIHFHELARNSGDVVLVLDRDGGVDYVSPGTAEAFGYRVDDVLAAPVTSLLHPEDLERTKEVGELFTGCAGQGVHLRLRVRAADGTWRHTESTVSLYEQPGEPDRLLVTTRDISAQVALQNEVEHLTFHDGVTGLPNRAYLEQRAGDVLAHRVISDDAAGTVAVVFLDLDGFTAVNDAAGHAGGDHVLSQAARRLRGELDSNATLARWGGDEFAVLVEEAPKAQRVVDLAERLGRVIASEPFQTADREMVLTASIGVAFAETGTGSGELLRNADVALTRAKEGGPGTVEVYAAHMHDKVLSRLELQVRLRRALAEGEFYLEYQPVVDLGTSQVTSVEALVRWGRDGEAVGPDAFLGAAEESGLIVPLGEWILREACEKVSVWRLSDWDIALSVNLSPRQVLSPRFVETVERILAETGLSAEFLTLEVDEEILLDNGGEAVQRLAELRELGVQLAIDDYGMGYASLAHLRRLSVDAIKIDPSFTADLGRDGTVTLLTHTIIQLGRDLGVQVVAEGIERAEQLEQLRAMGCDRGQGFLVARPMSAAGVEALVGGEAGASL</sequence>
<dbReference type="InterPro" id="IPR029787">
    <property type="entry name" value="Nucleotide_cyclase"/>
</dbReference>
<protein>
    <submittedName>
        <fullName evidence="5">Diguanylate cyclase (GGDEF)-like protein/PAS domain S-box-containing protein</fullName>
    </submittedName>
</protein>
<dbReference type="AlphaFoldDB" id="A0A841IST5"/>
<dbReference type="PROSITE" id="PS50112">
    <property type="entry name" value="PAS"/>
    <property type="match status" value="1"/>
</dbReference>
<dbReference type="Pfam" id="PF00563">
    <property type="entry name" value="EAL"/>
    <property type="match status" value="1"/>
</dbReference>
<keyword evidence="1" id="KW-0472">Membrane</keyword>
<feature type="transmembrane region" description="Helical" evidence="1">
    <location>
        <begin position="150"/>
        <end position="169"/>
    </location>
</feature>
<keyword evidence="6" id="KW-1185">Reference proteome</keyword>
<dbReference type="SUPFAM" id="SSF55785">
    <property type="entry name" value="PYP-like sensor domain (PAS domain)"/>
    <property type="match status" value="1"/>
</dbReference>
<dbReference type="SUPFAM" id="SSF55073">
    <property type="entry name" value="Nucleotide cyclase"/>
    <property type="match status" value="1"/>
</dbReference>
<reference evidence="5 6" key="1">
    <citation type="submission" date="2020-08" db="EMBL/GenBank/DDBJ databases">
        <title>Genomic Encyclopedia of Type Strains, Phase III (KMG-III): the genomes of soil and plant-associated and newly described type strains.</title>
        <authorList>
            <person name="Whitman W."/>
        </authorList>
    </citation>
    <scope>NUCLEOTIDE SEQUENCE [LARGE SCALE GENOMIC DNA]</scope>
    <source>
        <strain evidence="5 6">CECT 8712</strain>
    </source>
</reference>
<dbReference type="InterPro" id="IPR000014">
    <property type="entry name" value="PAS"/>
</dbReference>
<dbReference type="CDD" id="cd01948">
    <property type="entry name" value="EAL"/>
    <property type="match status" value="1"/>
</dbReference>
<evidence type="ECO:0000313" key="6">
    <source>
        <dbReference type="Proteomes" id="UP000536604"/>
    </source>
</evidence>
<feature type="transmembrane region" description="Helical" evidence="1">
    <location>
        <begin position="210"/>
        <end position="233"/>
    </location>
</feature>
<gene>
    <name evidence="5" type="ORF">FHS13_002268</name>
</gene>
<dbReference type="SMART" id="SM00267">
    <property type="entry name" value="GGDEF"/>
    <property type="match status" value="1"/>
</dbReference>
<name>A0A841IST5_9ACTN</name>
<dbReference type="InterPro" id="IPR035965">
    <property type="entry name" value="PAS-like_dom_sf"/>
</dbReference>
<dbReference type="RefSeq" id="WP_184291264.1">
    <property type="nucleotide sequence ID" value="NZ_JACHJO010000006.1"/>
</dbReference>
<dbReference type="InterPro" id="IPR035919">
    <property type="entry name" value="EAL_sf"/>
</dbReference>
<dbReference type="PANTHER" id="PTHR44757:SF2">
    <property type="entry name" value="BIOFILM ARCHITECTURE MAINTENANCE PROTEIN MBAA"/>
    <property type="match status" value="1"/>
</dbReference>
<dbReference type="SMART" id="SM00091">
    <property type="entry name" value="PAS"/>
    <property type="match status" value="1"/>
</dbReference>
<organism evidence="5 6">
    <name type="scientific">Nocardiopsis algeriensis</name>
    <dbReference type="NCBI Taxonomy" id="1478215"/>
    <lineage>
        <taxon>Bacteria</taxon>
        <taxon>Bacillati</taxon>
        <taxon>Actinomycetota</taxon>
        <taxon>Actinomycetes</taxon>
        <taxon>Streptosporangiales</taxon>
        <taxon>Nocardiopsidaceae</taxon>
        <taxon>Nocardiopsis</taxon>
    </lineage>
</organism>
<dbReference type="Gene3D" id="3.20.20.450">
    <property type="entry name" value="EAL domain"/>
    <property type="match status" value="1"/>
</dbReference>
<dbReference type="SUPFAM" id="SSF141868">
    <property type="entry name" value="EAL domain-like"/>
    <property type="match status" value="1"/>
</dbReference>
<dbReference type="InterPro" id="IPR013655">
    <property type="entry name" value="PAS_fold_3"/>
</dbReference>
<feature type="domain" description="PAS" evidence="2">
    <location>
        <begin position="343"/>
        <end position="404"/>
    </location>
</feature>
<dbReference type="Gene3D" id="3.30.450.20">
    <property type="entry name" value="PAS domain"/>
    <property type="match status" value="1"/>
</dbReference>
<evidence type="ECO:0000256" key="1">
    <source>
        <dbReference type="SAM" id="Phobius"/>
    </source>
</evidence>
<feature type="domain" description="EAL" evidence="3">
    <location>
        <begin position="645"/>
        <end position="897"/>
    </location>
</feature>
<dbReference type="Pfam" id="PF08447">
    <property type="entry name" value="PAS_3"/>
    <property type="match status" value="1"/>
</dbReference>
<dbReference type="InterPro" id="IPR000160">
    <property type="entry name" value="GGDEF_dom"/>
</dbReference>
<feature type="domain" description="GGDEF" evidence="4">
    <location>
        <begin position="503"/>
        <end position="636"/>
    </location>
</feature>
<dbReference type="CDD" id="cd00130">
    <property type="entry name" value="PAS"/>
    <property type="match status" value="1"/>
</dbReference>
<evidence type="ECO:0000313" key="5">
    <source>
        <dbReference type="EMBL" id="MBB6120316.1"/>
    </source>
</evidence>
<comment type="caution">
    <text evidence="5">The sequence shown here is derived from an EMBL/GenBank/DDBJ whole genome shotgun (WGS) entry which is preliminary data.</text>
</comment>
<dbReference type="SMART" id="SM00052">
    <property type="entry name" value="EAL"/>
    <property type="match status" value="1"/>
</dbReference>
<dbReference type="InterPro" id="IPR001633">
    <property type="entry name" value="EAL_dom"/>
</dbReference>
<keyword evidence="1" id="KW-1133">Transmembrane helix</keyword>
<feature type="transmembrane region" description="Helical" evidence="1">
    <location>
        <begin position="245"/>
        <end position="263"/>
    </location>
</feature>
<dbReference type="PROSITE" id="PS50887">
    <property type="entry name" value="GGDEF"/>
    <property type="match status" value="1"/>
</dbReference>
<evidence type="ECO:0000259" key="3">
    <source>
        <dbReference type="PROSITE" id="PS50883"/>
    </source>
</evidence>
<dbReference type="Gene3D" id="3.30.70.270">
    <property type="match status" value="1"/>
</dbReference>
<dbReference type="PROSITE" id="PS50883">
    <property type="entry name" value="EAL"/>
    <property type="match status" value="1"/>
</dbReference>
<dbReference type="EMBL" id="JACHJO010000006">
    <property type="protein sequence ID" value="MBB6120316.1"/>
    <property type="molecule type" value="Genomic_DNA"/>
</dbReference>
<dbReference type="Proteomes" id="UP000536604">
    <property type="component" value="Unassembled WGS sequence"/>
</dbReference>
<dbReference type="InterPro" id="IPR052155">
    <property type="entry name" value="Biofilm_reg_signaling"/>
</dbReference>
<keyword evidence="1" id="KW-0812">Transmembrane</keyword>
<dbReference type="Pfam" id="PF00990">
    <property type="entry name" value="GGDEF"/>
    <property type="match status" value="1"/>
</dbReference>
<feature type="transmembrane region" description="Helical" evidence="1">
    <location>
        <begin position="108"/>
        <end position="129"/>
    </location>
</feature>
<dbReference type="CDD" id="cd01949">
    <property type="entry name" value="GGDEF"/>
    <property type="match status" value="1"/>
</dbReference>
<evidence type="ECO:0000259" key="4">
    <source>
        <dbReference type="PROSITE" id="PS50887"/>
    </source>
</evidence>
<feature type="transmembrane region" description="Helical" evidence="1">
    <location>
        <begin position="175"/>
        <end position="201"/>
    </location>
</feature>
<dbReference type="InterPro" id="IPR043128">
    <property type="entry name" value="Rev_trsase/Diguanyl_cyclase"/>
</dbReference>
<dbReference type="NCBIfam" id="TIGR00254">
    <property type="entry name" value="GGDEF"/>
    <property type="match status" value="1"/>
</dbReference>